<dbReference type="SUPFAM" id="SSF54506">
    <property type="entry name" value="Diaminopimelate epimerase-like"/>
    <property type="match status" value="1"/>
</dbReference>
<evidence type="ECO:0000313" key="3">
    <source>
        <dbReference type="EMBL" id="MDQ6597099.1"/>
    </source>
</evidence>
<evidence type="ECO:0000256" key="2">
    <source>
        <dbReference type="ARBA" id="ARBA00023235"/>
    </source>
</evidence>
<gene>
    <name evidence="3" type="ORF">RCG21_12170</name>
</gene>
<sequence length="59" mass="6621">MWKSRQHSQIDGLDGGTSTTSKLAIVGPSSHPYTHIVYPFSKVSLDRQVVDYNVRLMES</sequence>
<comment type="similarity">
    <text evidence="1">Belongs to the PrpF family.</text>
</comment>
<protein>
    <submittedName>
        <fullName evidence="3">PrpF domain-containing protein</fullName>
    </submittedName>
</protein>
<keyword evidence="2" id="KW-0413">Isomerase</keyword>
<dbReference type="Gene3D" id="3.10.310.10">
    <property type="entry name" value="Diaminopimelate Epimerase, Chain A, domain 1"/>
    <property type="match status" value="1"/>
</dbReference>
<accession>A0AA90QVR7</accession>
<dbReference type="Pfam" id="PF04303">
    <property type="entry name" value="PrpF"/>
    <property type="match status" value="1"/>
</dbReference>
<dbReference type="EMBL" id="JAVGVR010000001">
    <property type="protein sequence ID" value="MDQ6597099.1"/>
    <property type="molecule type" value="Genomic_DNA"/>
</dbReference>
<comment type="caution">
    <text evidence="3">The sequence shown here is derived from an EMBL/GenBank/DDBJ whole genome shotgun (WGS) entry which is preliminary data.</text>
</comment>
<dbReference type="GO" id="GO:0016853">
    <property type="term" value="F:isomerase activity"/>
    <property type="evidence" value="ECO:0007669"/>
    <property type="project" value="UniProtKB-KW"/>
</dbReference>
<dbReference type="Proteomes" id="UP001178888">
    <property type="component" value="Unassembled WGS sequence"/>
</dbReference>
<dbReference type="AlphaFoldDB" id="A0AA90QVR7"/>
<dbReference type="RefSeq" id="WP_268884011.1">
    <property type="nucleotide sequence ID" value="NZ_JAVGVR010000001.1"/>
</dbReference>
<proteinExistence type="inferred from homology"/>
<organism evidence="3 4">
    <name type="scientific">Bacillus salipaludis</name>
    <dbReference type="NCBI Taxonomy" id="2547811"/>
    <lineage>
        <taxon>Bacteria</taxon>
        <taxon>Bacillati</taxon>
        <taxon>Bacillota</taxon>
        <taxon>Bacilli</taxon>
        <taxon>Bacillales</taxon>
        <taxon>Bacillaceae</taxon>
        <taxon>Bacillus</taxon>
    </lineage>
</organism>
<dbReference type="InterPro" id="IPR007400">
    <property type="entry name" value="PrpF-like"/>
</dbReference>
<keyword evidence="4" id="KW-1185">Reference proteome</keyword>
<evidence type="ECO:0000256" key="1">
    <source>
        <dbReference type="ARBA" id="ARBA00007673"/>
    </source>
</evidence>
<reference evidence="3" key="1">
    <citation type="submission" date="2023-08" db="EMBL/GenBank/DDBJ databases">
        <title>Nitrogen cycling bacteria in agricultural field soils.</title>
        <authorList>
            <person name="Jang J."/>
        </authorList>
    </citation>
    <scope>NUCLEOTIDE SEQUENCE</scope>
    <source>
        <strain evidence="3">PS3-36</strain>
    </source>
</reference>
<evidence type="ECO:0000313" key="4">
    <source>
        <dbReference type="Proteomes" id="UP001178888"/>
    </source>
</evidence>
<name>A0AA90QVR7_9BACI</name>